<comment type="subcellular location">
    <subcellularLocation>
        <location evidence="1 10">Golgi apparatus membrane</location>
        <topology evidence="1 10">Single-pass type II membrane protein</topology>
    </subcellularLocation>
</comment>
<keyword evidence="12" id="KW-1185">Reference proteome</keyword>
<keyword evidence="7" id="KW-1133">Transmembrane helix</keyword>
<evidence type="ECO:0000256" key="3">
    <source>
        <dbReference type="ARBA" id="ARBA00022676"/>
    </source>
</evidence>
<evidence type="ECO:0000256" key="9">
    <source>
        <dbReference type="ARBA" id="ARBA00023136"/>
    </source>
</evidence>
<dbReference type="Gene3D" id="3.90.550.50">
    <property type="match status" value="1"/>
</dbReference>
<keyword evidence="5" id="KW-0812">Transmembrane</keyword>
<organism evidence="12 13">
    <name type="scientific">Mesorhabditis belari</name>
    <dbReference type="NCBI Taxonomy" id="2138241"/>
    <lineage>
        <taxon>Eukaryota</taxon>
        <taxon>Metazoa</taxon>
        <taxon>Ecdysozoa</taxon>
        <taxon>Nematoda</taxon>
        <taxon>Chromadorea</taxon>
        <taxon>Rhabditida</taxon>
        <taxon>Rhabditina</taxon>
        <taxon>Rhabditomorpha</taxon>
        <taxon>Rhabditoidea</taxon>
        <taxon>Rhabditidae</taxon>
        <taxon>Mesorhabditinae</taxon>
        <taxon>Mesorhabditis</taxon>
    </lineage>
</organism>
<evidence type="ECO:0000256" key="7">
    <source>
        <dbReference type="ARBA" id="ARBA00022989"/>
    </source>
</evidence>
<keyword evidence="6" id="KW-0735">Signal-anchor</keyword>
<dbReference type="GO" id="GO:0000139">
    <property type="term" value="C:Golgi membrane"/>
    <property type="evidence" value="ECO:0007669"/>
    <property type="project" value="UniProtKB-SubCell"/>
</dbReference>
<accession>A0AAF3FI43</accession>
<dbReference type="Pfam" id="PF01762">
    <property type="entry name" value="Galactosyl_T"/>
    <property type="match status" value="1"/>
</dbReference>
<dbReference type="PANTHER" id="PTHR11214:SF349">
    <property type="entry name" value="BETA-1,3-GALACTOSYLTRANSFERASE BRN"/>
    <property type="match status" value="1"/>
</dbReference>
<proteinExistence type="inferred from homology"/>
<dbReference type="Proteomes" id="UP000887575">
    <property type="component" value="Unassembled WGS sequence"/>
</dbReference>
<evidence type="ECO:0000256" key="11">
    <source>
        <dbReference type="SAM" id="SignalP"/>
    </source>
</evidence>
<keyword evidence="3 10" id="KW-0328">Glycosyltransferase</keyword>
<feature type="signal peptide" evidence="11">
    <location>
        <begin position="1"/>
        <end position="32"/>
    </location>
</feature>
<evidence type="ECO:0000313" key="12">
    <source>
        <dbReference type="Proteomes" id="UP000887575"/>
    </source>
</evidence>
<feature type="chain" id="PRO_5042143986" description="Hexosyltransferase" evidence="11">
    <location>
        <begin position="33"/>
        <end position="352"/>
    </location>
</feature>
<dbReference type="AlphaFoldDB" id="A0AAF3FI43"/>
<dbReference type="InterPro" id="IPR002659">
    <property type="entry name" value="Glyco_trans_31"/>
</dbReference>
<evidence type="ECO:0000313" key="13">
    <source>
        <dbReference type="WBParaSite" id="MBELARI_LOCUS5740"/>
    </source>
</evidence>
<dbReference type="WBParaSite" id="MBELARI_LOCUS5740">
    <property type="protein sequence ID" value="MBELARI_LOCUS5740"/>
    <property type="gene ID" value="MBELARI_LOCUS5740"/>
</dbReference>
<keyword evidence="8 10" id="KW-0333">Golgi apparatus</keyword>
<dbReference type="EC" id="2.4.1.-" evidence="10"/>
<evidence type="ECO:0000256" key="10">
    <source>
        <dbReference type="RuleBase" id="RU363063"/>
    </source>
</evidence>
<dbReference type="PANTHER" id="PTHR11214">
    <property type="entry name" value="BETA-1,3-N-ACETYLGLUCOSAMINYLTRANSFERASE"/>
    <property type="match status" value="1"/>
</dbReference>
<protein>
    <recommendedName>
        <fullName evidence="10">Hexosyltransferase</fullName>
        <ecNumber evidence="10">2.4.1.-</ecNumber>
    </recommendedName>
</protein>
<evidence type="ECO:0000256" key="2">
    <source>
        <dbReference type="ARBA" id="ARBA00008661"/>
    </source>
</evidence>
<evidence type="ECO:0000256" key="8">
    <source>
        <dbReference type="ARBA" id="ARBA00023034"/>
    </source>
</evidence>
<keyword evidence="11" id="KW-0732">Signal</keyword>
<dbReference type="GO" id="GO:0006493">
    <property type="term" value="P:protein O-linked glycosylation"/>
    <property type="evidence" value="ECO:0007669"/>
    <property type="project" value="TreeGrafter"/>
</dbReference>
<evidence type="ECO:0000256" key="5">
    <source>
        <dbReference type="ARBA" id="ARBA00022692"/>
    </source>
</evidence>
<keyword evidence="9" id="KW-0472">Membrane</keyword>
<evidence type="ECO:0000256" key="1">
    <source>
        <dbReference type="ARBA" id="ARBA00004323"/>
    </source>
</evidence>
<evidence type="ECO:0000256" key="6">
    <source>
        <dbReference type="ARBA" id="ARBA00022968"/>
    </source>
</evidence>
<keyword evidence="4" id="KW-0808">Transferase</keyword>
<reference evidence="13" key="1">
    <citation type="submission" date="2024-02" db="UniProtKB">
        <authorList>
            <consortium name="WormBaseParasite"/>
        </authorList>
    </citation>
    <scope>IDENTIFICATION</scope>
</reference>
<comment type="similarity">
    <text evidence="2 10">Belongs to the glycosyltransferase 31 family.</text>
</comment>
<dbReference type="GO" id="GO:0016758">
    <property type="term" value="F:hexosyltransferase activity"/>
    <property type="evidence" value="ECO:0007669"/>
    <property type="project" value="InterPro"/>
</dbReference>
<evidence type="ECO:0000256" key="4">
    <source>
        <dbReference type="ARBA" id="ARBA00022679"/>
    </source>
</evidence>
<dbReference type="GO" id="GO:0008194">
    <property type="term" value="F:UDP-glycosyltransferase activity"/>
    <property type="evidence" value="ECO:0007669"/>
    <property type="project" value="TreeGrafter"/>
</dbReference>
<name>A0AAF3FI43_9BILA</name>
<sequence length="352" mass="40499">MRISLQRIARRHPFLFWALLILFAYIAYKTSGFEDFIAADSFDDFRWPPYVDVKQKIRDNPPSYEAITRITGVKLAENSPKIYCSQYQLEGPTLRIFVKSSFSNFEARLMIRSTWGSDAKRAGAEVIFVTGLPVSTQVISFKEPWPANDMRNIESLRKLWQEGDEKRDLLIGNFVDSYRNNTRKFVLSLAAAAGLLSNCEATDFALFLDDDYLLNVPLLVSLIRSLNKDDPLYSGWKFDSSPFRMFWNKHAVPLEVYPFDRYPEYISAGAVLLSSNTIHKFAAAIPFVRLYLMDDIYAGILAYSIAVSPKHDPRFEFWARNIEKDEWQGIIAAHGYPPAQLDRTYKTHLKLA</sequence>